<comment type="caution">
    <text evidence="1">The sequence shown here is derived from an EMBL/GenBank/DDBJ whole genome shotgun (WGS) entry which is preliminary data.</text>
</comment>
<organism evidence="1 2">
    <name type="scientific">Candidatus Gottesmanbacteria bacterium GW2011_GWB1_49_7</name>
    <dbReference type="NCBI Taxonomy" id="1618448"/>
    <lineage>
        <taxon>Bacteria</taxon>
        <taxon>Candidatus Gottesmaniibacteriota</taxon>
    </lineage>
</organism>
<dbReference type="Proteomes" id="UP000034588">
    <property type="component" value="Unassembled WGS sequence"/>
</dbReference>
<reference evidence="1 2" key="1">
    <citation type="journal article" date="2015" name="Nature">
        <title>rRNA introns, odd ribosomes, and small enigmatic genomes across a large radiation of phyla.</title>
        <authorList>
            <person name="Brown C.T."/>
            <person name="Hug L.A."/>
            <person name="Thomas B.C."/>
            <person name="Sharon I."/>
            <person name="Castelle C.J."/>
            <person name="Singh A."/>
            <person name="Wilkins M.J."/>
            <person name="Williams K.H."/>
            <person name="Banfield J.F."/>
        </authorList>
    </citation>
    <scope>NUCLEOTIDE SEQUENCE [LARGE SCALE GENOMIC DNA]</scope>
</reference>
<sequence>MGEAFKNATKQCTAELDELISDLGARAKDLVPREAEDALRSAAQMLLVRATELAPKKTGLLASTGRVSDIMRNVVIDGVPYSAAIEVRFGGPELLQAKGVDYSPIVEEGYDTKLIIGNPRMHWKWEPGQRLPKYGWVDAAGWAHTRKVERWASPNPFLNQATEELAGVLQGMENEILRQVVIHFTKGKR</sequence>
<dbReference type="EMBL" id="LCQD01000003">
    <property type="protein sequence ID" value="KKW13181.1"/>
    <property type="molecule type" value="Genomic_DNA"/>
</dbReference>
<name>A0A0G1W359_9BACT</name>
<protein>
    <submittedName>
        <fullName evidence="1">Uncharacterized protein</fullName>
    </submittedName>
</protein>
<dbReference type="AlphaFoldDB" id="A0A0G1W359"/>
<accession>A0A0G1W359</accession>
<evidence type="ECO:0000313" key="1">
    <source>
        <dbReference type="EMBL" id="KKW13181.1"/>
    </source>
</evidence>
<proteinExistence type="predicted"/>
<evidence type="ECO:0000313" key="2">
    <source>
        <dbReference type="Proteomes" id="UP000034588"/>
    </source>
</evidence>
<gene>
    <name evidence="1" type="ORF">UY48_C0003G0003</name>
</gene>